<keyword evidence="5" id="KW-0813">Transport</keyword>
<feature type="transmembrane region" description="Helical" evidence="10">
    <location>
        <begin position="465"/>
        <end position="483"/>
    </location>
</feature>
<dbReference type="SMART" id="SM00100">
    <property type="entry name" value="cNMP"/>
    <property type="match status" value="1"/>
</dbReference>
<feature type="transmembrane region" description="Helical" evidence="10">
    <location>
        <begin position="720"/>
        <end position="739"/>
    </location>
</feature>
<feature type="transmembrane region" description="Helical" evidence="10">
    <location>
        <begin position="577"/>
        <end position="600"/>
    </location>
</feature>
<evidence type="ECO:0000256" key="5">
    <source>
        <dbReference type="ARBA" id="ARBA00022847"/>
    </source>
</evidence>
<evidence type="ECO:0000256" key="4">
    <source>
        <dbReference type="ARBA" id="ARBA00022692"/>
    </source>
</evidence>
<comment type="subcellular location">
    <subcellularLocation>
        <location evidence="1">Membrane</location>
        <topology evidence="1">Multi-pass membrane protein</topology>
    </subcellularLocation>
</comment>
<feature type="transmembrane region" description="Helical" evidence="10">
    <location>
        <begin position="788"/>
        <end position="814"/>
    </location>
</feature>
<feature type="transmembrane region" description="Helical" evidence="10">
    <location>
        <begin position="620"/>
        <end position="643"/>
    </location>
</feature>
<evidence type="ECO:0000259" key="11">
    <source>
        <dbReference type="PROSITE" id="PS50042"/>
    </source>
</evidence>
<dbReference type="PROSITE" id="PS00889">
    <property type="entry name" value="CNMP_BINDING_2"/>
    <property type="match status" value="1"/>
</dbReference>
<dbReference type="InterPro" id="IPR001898">
    <property type="entry name" value="SLC13A/DASS"/>
</dbReference>
<dbReference type="SUPFAM" id="SSF51206">
    <property type="entry name" value="cAMP-binding domain-like"/>
    <property type="match status" value="1"/>
</dbReference>
<keyword evidence="13" id="KW-1185">Reference proteome</keyword>
<feature type="transmembrane region" description="Helical" evidence="10">
    <location>
        <begin position="696"/>
        <end position="713"/>
    </location>
</feature>
<evidence type="ECO:0000256" key="9">
    <source>
        <dbReference type="ARBA" id="ARBA00031174"/>
    </source>
</evidence>
<feature type="domain" description="Cyclic nucleotide-binding" evidence="11">
    <location>
        <begin position="8"/>
        <end position="109"/>
    </location>
</feature>
<keyword evidence="6 10" id="KW-1133">Transmembrane helix</keyword>
<keyword evidence="4 10" id="KW-0812">Transmembrane</keyword>
<feature type="transmembrane region" description="Helical" evidence="10">
    <location>
        <begin position="414"/>
        <end position="433"/>
    </location>
</feature>
<name>A0A972GPY6_9BACL</name>
<accession>A0A972GPY6</accession>
<dbReference type="Pfam" id="PF00939">
    <property type="entry name" value="Na_sulph_symp"/>
    <property type="match status" value="1"/>
</dbReference>
<feature type="transmembrane region" description="Helical" evidence="10">
    <location>
        <begin position="439"/>
        <end position="458"/>
    </location>
</feature>
<dbReference type="PRINTS" id="PR00103">
    <property type="entry name" value="CAMPKINASE"/>
</dbReference>
<dbReference type="PROSITE" id="PS50042">
    <property type="entry name" value="CNMP_BINDING_3"/>
    <property type="match status" value="1"/>
</dbReference>
<dbReference type="Gene3D" id="2.60.120.10">
    <property type="entry name" value="Jelly Rolls"/>
    <property type="match status" value="1"/>
</dbReference>
<dbReference type="Proteomes" id="UP000641588">
    <property type="component" value="Unassembled WGS sequence"/>
</dbReference>
<evidence type="ECO:0000313" key="12">
    <source>
        <dbReference type="EMBL" id="NOU94662.1"/>
    </source>
</evidence>
<dbReference type="RefSeq" id="WP_171652876.1">
    <property type="nucleotide sequence ID" value="NZ_WHOD01000062.1"/>
</dbReference>
<reference evidence="12" key="1">
    <citation type="submission" date="2019-10" db="EMBL/GenBank/DDBJ databases">
        <title>Description of Paenibacillus glebae sp. nov.</title>
        <authorList>
            <person name="Carlier A."/>
            <person name="Qi S."/>
        </authorList>
    </citation>
    <scope>NUCLEOTIDE SEQUENCE</scope>
    <source>
        <strain evidence="12">LMG 31456</strain>
    </source>
</reference>
<dbReference type="GO" id="GO:0015293">
    <property type="term" value="F:symporter activity"/>
    <property type="evidence" value="ECO:0007669"/>
    <property type="project" value="UniProtKB-KW"/>
</dbReference>
<dbReference type="CDD" id="cd00038">
    <property type="entry name" value="CAP_ED"/>
    <property type="match status" value="1"/>
</dbReference>
<evidence type="ECO:0000256" key="2">
    <source>
        <dbReference type="ARBA" id="ARBA00006772"/>
    </source>
</evidence>
<dbReference type="InterPro" id="IPR014710">
    <property type="entry name" value="RmlC-like_jellyroll"/>
</dbReference>
<dbReference type="GO" id="GO:0005886">
    <property type="term" value="C:plasma membrane"/>
    <property type="evidence" value="ECO:0007669"/>
    <property type="project" value="TreeGrafter"/>
</dbReference>
<comment type="similarity">
    <text evidence="2">Belongs to the SLC13A/DASS transporter (TC 2.A.47) family. NADC subfamily.</text>
</comment>
<dbReference type="InterPro" id="IPR000595">
    <property type="entry name" value="cNMP-bd_dom"/>
</dbReference>
<evidence type="ECO:0000256" key="10">
    <source>
        <dbReference type="SAM" id="Phobius"/>
    </source>
</evidence>
<gene>
    <name evidence="12" type="ORF">GC093_15745</name>
</gene>
<dbReference type="GO" id="GO:1905039">
    <property type="term" value="P:carboxylic acid transmembrane transport"/>
    <property type="evidence" value="ECO:0007669"/>
    <property type="project" value="UniProtKB-ARBA"/>
</dbReference>
<evidence type="ECO:0000313" key="13">
    <source>
        <dbReference type="Proteomes" id="UP000641588"/>
    </source>
</evidence>
<organism evidence="12 13">
    <name type="scientific">Paenibacillus foliorum</name>
    <dbReference type="NCBI Taxonomy" id="2654974"/>
    <lineage>
        <taxon>Bacteria</taxon>
        <taxon>Bacillati</taxon>
        <taxon>Bacillota</taxon>
        <taxon>Bacilli</taxon>
        <taxon>Bacillales</taxon>
        <taxon>Paenibacillaceae</taxon>
        <taxon>Paenibacillus</taxon>
    </lineage>
</organism>
<proteinExistence type="inferred from homology"/>
<feature type="transmembrane region" description="Helical" evidence="10">
    <location>
        <begin position="847"/>
        <end position="867"/>
    </location>
</feature>
<evidence type="ECO:0000256" key="6">
    <source>
        <dbReference type="ARBA" id="ARBA00022989"/>
    </source>
</evidence>
<dbReference type="PANTHER" id="PTHR10283">
    <property type="entry name" value="SOLUTE CARRIER FAMILY 13 MEMBER"/>
    <property type="match status" value="1"/>
</dbReference>
<dbReference type="InterPro" id="IPR018488">
    <property type="entry name" value="cNMP-bd_CS"/>
</dbReference>
<dbReference type="Pfam" id="PF00027">
    <property type="entry name" value="cNMP_binding"/>
    <property type="match status" value="1"/>
</dbReference>
<dbReference type="AlphaFoldDB" id="A0A972GPY6"/>
<comment type="caution">
    <text evidence="12">The sequence shown here is derived from an EMBL/GenBank/DDBJ whole genome shotgun (WGS) entry which is preliminary data.</text>
</comment>
<keyword evidence="5" id="KW-0769">Symport</keyword>
<dbReference type="EMBL" id="WHOD01000062">
    <property type="protein sequence ID" value="NOU94662.1"/>
    <property type="molecule type" value="Genomic_DNA"/>
</dbReference>
<evidence type="ECO:0000256" key="8">
    <source>
        <dbReference type="ARBA" id="ARBA00023159"/>
    </source>
</evidence>
<evidence type="ECO:0000256" key="7">
    <source>
        <dbReference type="ARBA" id="ARBA00023136"/>
    </source>
</evidence>
<protein>
    <recommendedName>
        <fullName evidence="3">Sodium-dependent dicarboxylate transporter SdcS</fullName>
    </recommendedName>
    <alternativeName>
        <fullName evidence="9">Na(+)/dicarboxylate symporter</fullName>
    </alternativeName>
</protein>
<feature type="transmembrane region" description="Helical" evidence="10">
    <location>
        <begin position="672"/>
        <end position="690"/>
    </location>
</feature>
<evidence type="ECO:0000256" key="3">
    <source>
        <dbReference type="ARBA" id="ARBA00020150"/>
    </source>
</evidence>
<dbReference type="InterPro" id="IPR018490">
    <property type="entry name" value="cNMP-bd_dom_sf"/>
</dbReference>
<sequence length="874" mass="97608">MKITDIEMFKGLSNIMLAKLLGRLDRQHLPQGETLFEQGDPGDSMYIIERGTIELFFQNNETRQSLAYLNEGDSIGEMALLTGEVRSASAVATADSVLLEIDREIFDQLTSEHPSISTYFIRLLSQRLIMTNDRLQASKETKSQWILHELEQLPDRLVHFILWCSQIPIISPMLVEHTFQLSVSEELKGSPVLTRFLSYDFQEREWFSVKSAFKSALSEMATAQYGYSKRDQWVKEAAALYRGCGDWHALIALYAEEEDWEKVHDAIRHTVENTLSDRQEEEIFRLLRRYSEAMRMGSRYASLETYVQLCLKYAPESGIAVVEEVLKQDESVFTSGQLLSVYEWGAELSRLLHNKQSALIYLQRAEAIARSLSENTSAEQDDDRVVQLAQQKLTIRKSQFFAERASRLIKPSQWSRGLAVVAALVAILIFYYIPPIAGLSHNGMVFIGIGIAAVVLWIVNIIPDYIVALGMVMLWVLGGLVSSEVALSGFASTTWLYMIFIMALSAVITKSGILYRLSLHALKRFPPHYRGQLWGIIVGGIVLNPLIPSSSAKVSLGVPIAQTLSESMGFKERSHGAAGLGLAAMIFYGFTAPFVLTGSYTNVMAYGLVSSDKPITWIEWALYAFPAFIVFAAIMVTVLSVMFRRTPSVKQVSAKVLDEQLRLLGALSREERISVCTVLGCIVLMILQPLHGIDSTWVMLLGFSVLVICGVLDRQTLTTGIDWTFLLFLGVAFSFANAAKELGIVESLTGFLNTHMSVFLSSPSIFLTAVVVLCFVVTLIVRDDPAVILLVTALLPLAETVGIHPWILVFIILLSTDPFFFSYQSPTYLTAYYSSEEKAFSHRQGQIVAIGYAAAVWLVAVGCIPYWKWLGLIH</sequence>
<feature type="transmembrane region" description="Helical" evidence="10">
    <location>
        <begin position="759"/>
        <end position="781"/>
    </location>
</feature>
<feature type="transmembrane region" description="Helical" evidence="10">
    <location>
        <begin position="495"/>
        <end position="515"/>
    </location>
</feature>
<keyword evidence="8" id="KW-0010">Activator</keyword>
<evidence type="ECO:0000256" key="1">
    <source>
        <dbReference type="ARBA" id="ARBA00004141"/>
    </source>
</evidence>
<keyword evidence="7 10" id="KW-0472">Membrane</keyword>
<dbReference type="GO" id="GO:0008514">
    <property type="term" value="F:organic anion transmembrane transporter activity"/>
    <property type="evidence" value="ECO:0007669"/>
    <property type="project" value="UniProtKB-ARBA"/>
</dbReference>
<dbReference type="PANTHER" id="PTHR10283:SF82">
    <property type="entry name" value="SOLUTE CARRIER FAMILY 13 MEMBER 2"/>
    <property type="match status" value="1"/>
</dbReference>